<keyword evidence="3" id="KW-1185">Reference proteome</keyword>
<dbReference type="KEGG" id="lhk:LHK_01146"/>
<evidence type="ECO:0000313" key="3">
    <source>
        <dbReference type="Proteomes" id="UP000002010"/>
    </source>
</evidence>
<dbReference type="EMBL" id="CP001154">
    <property type="protein sequence ID" value="ACO74138.1"/>
    <property type="molecule type" value="Genomic_DNA"/>
</dbReference>
<organism evidence="2 3">
    <name type="scientific">Laribacter hongkongensis (strain HLHK9)</name>
    <dbReference type="NCBI Taxonomy" id="557598"/>
    <lineage>
        <taxon>Bacteria</taxon>
        <taxon>Pseudomonadati</taxon>
        <taxon>Pseudomonadota</taxon>
        <taxon>Betaproteobacteria</taxon>
        <taxon>Neisseriales</taxon>
        <taxon>Aquaspirillaceae</taxon>
        <taxon>Laribacter</taxon>
    </lineage>
</organism>
<evidence type="ECO:0000313" key="2">
    <source>
        <dbReference type="EMBL" id="ACO74138.1"/>
    </source>
</evidence>
<reference evidence="2 3" key="1">
    <citation type="journal article" date="2009" name="PLoS Genet.">
        <title>The complete genome and proteome of Laribacter hongkongensis reveal potential mechanisms for adaptations to different temperatures and habitats.</title>
        <authorList>
            <person name="Woo P.C."/>
            <person name="Lau S.K."/>
            <person name="Tse H."/>
            <person name="Teng J.L."/>
            <person name="Curreem S.O."/>
            <person name="Tsang A.K."/>
            <person name="Fan R.Y."/>
            <person name="Wong G.K."/>
            <person name="Huang Y."/>
            <person name="Loman N.J."/>
            <person name="Snyder L.A."/>
            <person name="Cai J.J."/>
            <person name="Huang J.D."/>
            <person name="Mak W."/>
            <person name="Pallen M.J."/>
            <person name="Lok S."/>
            <person name="Yuen K.Y."/>
        </authorList>
    </citation>
    <scope>NUCLEOTIDE SEQUENCE [LARGE SCALE GENOMIC DNA]</scope>
    <source>
        <strain evidence="2 3">HLHK9</strain>
    </source>
</reference>
<dbReference type="HOGENOM" id="CLU_2273826_0_0_4"/>
<dbReference type="eggNOG" id="COG5003">
    <property type="taxonomic scope" value="Bacteria"/>
</dbReference>
<evidence type="ECO:0000256" key="1">
    <source>
        <dbReference type="SAM" id="MobiDB-lite"/>
    </source>
</evidence>
<dbReference type="Proteomes" id="UP000002010">
    <property type="component" value="Chromosome"/>
</dbReference>
<sequence length="102" mass="10536">MHARRPLPEEGSACGFRTSWPVGALPVGHQPASADSPDACSACHHGRLDTPAAGMTPVRLSPQTGPAGLRWCGSQQAGQRPGCLRGASGGRLPDCTPEPRTN</sequence>
<dbReference type="AlphaFoldDB" id="C1D6N1"/>
<feature type="region of interest" description="Disordered" evidence="1">
    <location>
        <begin position="73"/>
        <end position="102"/>
    </location>
</feature>
<dbReference type="STRING" id="557598.LHK_01146"/>
<name>C1D6N1_LARHH</name>
<accession>C1D6N1</accession>
<proteinExistence type="predicted"/>
<protein>
    <submittedName>
        <fullName evidence="2">Uncharacterized protein</fullName>
    </submittedName>
</protein>
<gene>
    <name evidence="2" type="ordered locus">LHK_01146</name>
</gene>